<evidence type="ECO:0000256" key="3">
    <source>
        <dbReference type="ARBA" id="ARBA00023125"/>
    </source>
</evidence>
<dbReference type="SUPFAM" id="SSF53850">
    <property type="entry name" value="Periplasmic binding protein-like II"/>
    <property type="match status" value="1"/>
</dbReference>
<dbReference type="Pfam" id="PF00126">
    <property type="entry name" value="HTH_1"/>
    <property type="match status" value="1"/>
</dbReference>
<evidence type="ECO:0000259" key="5">
    <source>
        <dbReference type="PROSITE" id="PS50931"/>
    </source>
</evidence>
<evidence type="ECO:0000256" key="1">
    <source>
        <dbReference type="ARBA" id="ARBA00009437"/>
    </source>
</evidence>
<evidence type="ECO:0000313" key="6">
    <source>
        <dbReference type="EMBL" id="MDQ0395017.1"/>
    </source>
</evidence>
<dbReference type="Pfam" id="PF03466">
    <property type="entry name" value="LysR_substrate"/>
    <property type="match status" value="1"/>
</dbReference>
<keyword evidence="2" id="KW-0805">Transcription regulation</keyword>
<dbReference type="InterPro" id="IPR058163">
    <property type="entry name" value="LysR-type_TF_proteobact-type"/>
</dbReference>
<gene>
    <name evidence="6" type="ORF">J3R73_004809</name>
</gene>
<name>A0ABU0FK80_9HYPH</name>
<sequence>MFSTFRQILFTPDIPARALRIPSTQALRALDSFARHGSVWRAADELNLTRSAVSHQLRLLERDLGFDLLERHGKGVILTARGRHYANDVRKALTVLGDAALQYGNKGIGGSLSVSCTPGFASLWLCTHIAEFQEMYPDVSLRILTPRRLDDVSNADIDIFIAFGDGNWPNKAVELLCEVEFTPLCSPALLNKIGGLNEPADVLHAPLLHLDNFDDWTRWLALTNVENSDAECGIIFSDMNLVYSAATAGQGIAMGDELTCRTAMISGHLVRPFDRAIKSPRAYFLVMEHAKVDHAVSRAFADWLKSGLAQTAPPPRPAYA</sequence>
<dbReference type="PROSITE" id="PS50931">
    <property type="entry name" value="HTH_LYSR"/>
    <property type="match status" value="1"/>
</dbReference>
<comment type="caution">
    <text evidence="6">The sequence shown here is derived from an EMBL/GenBank/DDBJ whole genome shotgun (WGS) entry which is preliminary data.</text>
</comment>
<dbReference type="Proteomes" id="UP001237448">
    <property type="component" value="Unassembled WGS sequence"/>
</dbReference>
<accession>A0ABU0FK80</accession>
<organism evidence="6 7">
    <name type="scientific">Labrys monachus</name>
    <dbReference type="NCBI Taxonomy" id="217067"/>
    <lineage>
        <taxon>Bacteria</taxon>
        <taxon>Pseudomonadati</taxon>
        <taxon>Pseudomonadota</taxon>
        <taxon>Alphaproteobacteria</taxon>
        <taxon>Hyphomicrobiales</taxon>
        <taxon>Xanthobacteraceae</taxon>
        <taxon>Labrys</taxon>
    </lineage>
</organism>
<dbReference type="PANTHER" id="PTHR30537">
    <property type="entry name" value="HTH-TYPE TRANSCRIPTIONAL REGULATOR"/>
    <property type="match status" value="1"/>
</dbReference>
<evidence type="ECO:0000256" key="4">
    <source>
        <dbReference type="ARBA" id="ARBA00023163"/>
    </source>
</evidence>
<proteinExistence type="inferred from homology"/>
<dbReference type="InterPro" id="IPR036390">
    <property type="entry name" value="WH_DNA-bd_sf"/>
</dbReference>
<dbReference type="Gene3D" id="3.40.190.10">
    <property type="entry name" value="Periplasmic binding protein-like II"/>
    <property type="match status" value="2"/>
</dbReference>
<dbReference type="CDD" id="cd08432">
    <property type="entry name" value="PBP2_GcdR_TrpI_HvrB_AmpR_like"/>
    <property type="match status" value="1"/>
</dbReference>
<dbReference type="InterPro" id="IPR036388">
    <property type="entry name" value="WH-like_DNA-bd_sf"/>
</dbReference>
<reference evidence="6 7" key="1">
    <citation type="submission" date="2023-07" db="EMBL/GenBank/DDBJ databases">
        <title>Genomic Encyclopedia of Type Strains, Phase IV (KMG-IV): sequencing the most valuable type-strain genomes for metagenomic binning, comparative biology and taxonomic classification.</title>
        <authorList>
            <person name="Goeker M."/>
        </authorList>
    </citation>
    <scope>NUCLEOTIDE SEQUENCE [LARGE SCALE GENOMIC DNA]</scope>
    <source>
        <strain evidence="6 7">DSM 5896</strain>
    </source>
</reference>
<feature type="domain" description="HTH lysR-type" evidence="5">
    <location>
        <begin position="22"/>
        <end position="79"/>
    </location>
</feature>
<keyword evidence="3" id="KW-0238">DNA-binding</keyword>
<dbReference type="InterPro" id="IPR000847">
    <property type="entry name" value="LysR_HTH_N"/>
</dbReference>
<keyword evidence="7" id="KW-1185">Reference proteome</keyword>
<keyword evidence="4" id="KW-0804">Transcription</keyword>
<dbReference type="SUPFAM" id="SSF46785">
    <property type="entry name" value="Winged helix' DNA-binding domain"/>
    <property type="match status" value="1"/>
</dbReference>
<dbReference type="Gene3D" id="1.10.10.10">
    <property type="entry name" value="Winged helix-like DNA-binding domain superfamily/Winged helix DNA-binding domain"/>
    <property type="match status" value="1"/>
</dbReference>
<dbReference type="EMBL" id="JAUSVK010000001">
    <property type="protein sequence ID" value="MDQ0395017.1"/>
    <property type="molecule type" value="Genomic_DNA"/>
</dbReference>
<dbReference type="InterPro" id="IPR005119">
    <property type="entry name" value="LysR_subst-bd"/>
</dbReference>
<comment type="similarity">
    <text evidence="1">Belongs to the LysR transcriptional regulatory family.</text>
</comment>
<evidence type="ECO:0000313" key="7">
    <source>
        <dbReference type="Proteomes" id="UP001237448"/>
    </source>
</evidence>
<evidence type="ECO:0000256" key="2">
    <source>
        <dbReference type="ARBA" id="ARBA00023015"/>
    </source>
</evidence>
<dbReference type="PANTHER" id="PTHR30537:SF79">
    <property type="entry name" value="TRANSCRIPTIONAL REGULATOR-RELATED"/>
    <property type="match status" value="1"/>
</dbReference>
<protein>
    <submittedName>
        <fullName evidence="6">LysR family glycine cleavage system transcriptional activator</fullName>
    </submittedName>
</protein>